<dbReference type="Proteomes" id="UP001164506">
    <property type="component" value="Chromosome"/>
</dbReference>
<dbReference type="Gene3D" id="1.10.101.10">
    <property type="entry name" value="PGBD-like superfamily/PGBD"/>
    <property type="match status" value="1"/>
</dbReference>
<sequence length="291" mass="30665">MGTAWIPGAVRLGDGAIGGPMDTPELPPRVVWHTTESGAGNAAFASVGAYLIRQGSEPHLLYDPTTDRLGQFGPLDRSARALRNDGDTRTNRTGRVCVQIEVLARAATPFTSYWKPGPNFRALMAAARSWGVPDVWAGRERSRTDWRGRGGHFGHVNVPGNDHWDPGRIDPARLFAAAGAAKAGGTGGAADRSRLRSVISLARVLAAARTDPAAAQGAAAHRADVLPVEKALAAEGLLPAEWADGSFGTRTVTAYAAWQRRCGYTGADADGMPGRTTLDRLGRAHGFQVGA</sequence>
<dbReference type="RefSeq" id="WP_189799977.1">
    <property type="nucleotide sequence ID" value="NZ_BMRZ01000001.1"/>
</dbReference>
<evidence type="ECO:0000313" key="1">
    <source>
        <dbReference type="EMBL" id="UZX21791.1"/>
    </source>
</evidence>
<dbReference type="InterPro" id="IPR036366">
    <property type="entry name" value="PGBDSf"/>
</dbReference>
<dbReference type="InterPro" id="IPR036365">
    <property type="entry name" value="PGBD-like_sf"/>
</dbReference>
<name>A0ABY6QVF9_9ACTN</name>
<dbReference type="GeneID" id="95600599"/>
<dbReference type="EMBL" id="CP084204">
    <property type="protein sequence ID" value="UZX21791.1"/>
    <property type="molecule type" value="Genomic_DNA"/>
</dbReference>
<evidence type="ECO:0000313" key="2">
    <source>
        <dbReference type="Proteomes" id="UP001164506"/>
    </source>
</evidence>
<proteinExistence type="predicted"/>
<dbReference type="SUPFAM" id="SSF47090">
    <property type="entry name" value="PGBD-like"/>
    <property type="match status" value="1"/>
</dbReference>
<reference evidence="1" key="1">
    <citation type="submission" date="2021-09" db="EMBL/GenBank/DDBJ databases">
        <title>Complete genome sequence and metabolic characterization of Streptomyces tanashiensis DSM 731 the producer of antibacterial Kalafungin and diverse secondary metabolites.</title>
        <authorList>
            <person name="Abbasi M.N."/>
            <person name="Anwar M.N."/>
            <person name="Alam K."/>
            <person name="Shoaib M."/>
            <person name="Lin Z."/>
            <person name="Hayat M."/>
            <person name="Ali M.I."/>
            <person name="Malik H.M.T."/>
            <person name="Ahmed I."/>
            <person name="Li A."/>
            <person name="Hailong Wang H."/>
            <person name="Zhang Y."/>
        </authorList>
    </citation>
    <scope>NUCLEOTIDE SEQUENCE</scope>
    <source>
        <strain evidence="1">Kala</strain>
    </source>
</reference>
<keyword evidence="2" id="KW-1185">Reference proteome</keyword>
<accession>A0ABY6QVF9</accession>
<protein>
    <submittedName>
        <fullName evidence="1">Peptidoglycan-binding protein LysM</fullName>
    </submittedName>
</protein>
<organism evidence="1 2">
    <name type="scientific">Streptomyces tanashiensis</name>
    <dbReference type="NCBI Taxonomy" id="67367"/>
    <lineage>
        <taxon>Bacteria</taxon>
        <taxon>Bacillati</taxon>
        <taxon>Actinomycetota</taxon>
        <taxon>Actinomycetes</taxon>
        <taxon>Kitasatosporales</taxon>
        <taxon>Streptomycetaceae</taxon>
        <taxon>Streptomyces</taxon>
    </lineage>
</organism>
<gene>
    <name evidence="1" type="ORF">LDH80_14145</name>
</gene>